<dbReference type="Proteomes" id="UP000031668">
    <property type="component" value="Unassembled WGS sequence"/>
</dbReference>
<keyword evidence="2" id="KW-1185">Reference proteome</keyword>
<evidence type="ECO:0000313" key="2">
    <source>
        <dbReference type="Proteomes" id="UP000031668"/>
    </source>
</evidence>
<dbReference type="AlphaFoldDB" id="A0A0C2IFF7"/>
<reference evidence="1 2" key="1">
    <citation type="journal article" date="2014" name="Genome Biol. Evol.">
        <title>The genome of the myxosporean Thelohanellus kitauei shows adaptations to nutrient acquisition within its fish host.</title>
        <authorList>
            <person name="Yang Y."/>
            <person name="Xiong J."/>
            <person name="Zhou Z."/>
            <person name="Huo F."/>
            <person name="Miao W."/>
            <person name="Ran C."/>
            <person name="Liu Y."/>
            <person name="Zhang J."/>
            <person name="Feng J."/>
            <person name="Wang M."/>
            <person name="Wang M."/>
            <person name="Wang L."/>
            <person name="Yao B."/>
        </authorList>
    </citation>
    <scope>NUCLEOTIDE SEQUENCE [LARGE SCALE GENOMIC DNA]</scope>
    <source>
        <strain evidence="1">Wuqing</strain>
    </source>
</reference>
<gene>
    <name evidence="1" type="ORF">RF11_03526</name>
</gene>
<evidence type="ECO:0000313" key="1">
    <source>
        <dbReference type="EMBL" id="KII64074.1"/>
    </source>
</evidence>
<name>A0A0C2IFF7_THEKT</name>
<comment type="caution">
    <text evidence="1">The sequence shown here is derived from an EMBL/GenBank/DDBJ whole genome shotgun (WGS) entry which is preliminary data.</text>
</comment>
<dbReference type="EMBL" id="JWZT01004467">
    <property type="protein sequence ID" value="KII64074.1"/>
    <property type="molecule type" value="Genomic_DNA"/>
</dbReference>
<dbReference type="OrthoDB" id="2194416at2759"/>
<sequence length="112" mass="12238">MNSVRTSNSSIVIPTLCTLSSISNSVPSSQFTSEEIIPMIQKLLNWAAPGPDGIPEYFLNRLPSLVTTTLAQTNLYLTFMDLIPSSITMGNTVLILKSKTVESINDFRPISC</sequence>
<proteinExistence type="predicted"/>
<accession>A0A0C2IFF7</accession>
<organism evidence="1 2">
    <name type="scientific">Thelohanellus kitauei</name>
    <name type="common">Myxosporean</name>
    <dbReference type="NCBI Taxonomy" id="669202"/>
    <lineage>
        <taxon>Eukaryota</taxon>
        <taxon>Metazoa</taxon>
        <taxon>Cnidaria</taxon>
        <taxon>Myxozoa</taxon>
        <taxon>Myxosporea</taxon>
        <taxon>Bivalvulida</taxon>
        <taxon>Platysporina</taxon>
        <taxon>Myxobolidae</taxon>
        <taxon>Thelohanellus</taxon>
    </lineage>
</organism>
<protein>
    <submittedName>
        <fullName evidence="1">Uncharacterized protein</fullName>
    </submittedName>
</protein>